<dbReference type="EMBL" id="JAACFV010000062">
    <property type="protein sequence ID" value="KAF7507847.1"/>
    <property type="molecule type" value="Genomic_DNA"/>
</dbReference>
<gene>
    <name evidence="5" type="ORF">GJ744_010011</name>
</gene>
<dbReference type="PANTHER" id="PTHR34997">
    <property type="entry name" value="AM15"/>
    <property type="match status" value="1"/>
</dbReference>
<keyword evidence="2" id="KW-0843">Virulence</keyword>
<feature type="domain" description="LysM" evidence="4">
    <location>
        <begin position="173"/>
        <end position="218"/>
    </location>
</feature>
<dbReference type="CDD" id="cd00118">
    <property type="entry name" value="LysM"/>
    <property type="match status" value="3"/>
</dbReference>
<evidence type="ECO:0000313" key="5">
    <source>
        <dbReference type="EMBL" id="KAF7507847.1"/>
    </source>
</evidence>
<dbReference type="SMART" id="SM00257">
    <property type="entry name" value="LysM"/>
    <property type="match status" value="4"/>
</dbReference>
<evidence type="ECO:0000256" key="3">
    <source>
        <dbReference type="SAM" id="MobiDB-lite"/>
    </source>
</evidence>
<organism evidence="5 6">
    <name type="scientific">Endocarpon pusillum</name>
    <dbReference type="NCBI Taxonomy" id="364733"/>
    <lineage>
        <taxon>Eukaryota</taxon>
        <taxon>Fungi</taxon>
        <taxon>Dikarya</taxon>
        <taxon>Ascomycota</taxon>
        <taxon>Pezizomycotina</taxon>
        <taxon>Eurotiomycetes</taxon>
        <taxon>Chaetothyriomycetidae</taxon>
        <taxon>Verrucariales</taxon>
        <taxon>Verrucariaceae</taxon>
        <taxon>Endocarpon</taxon>
    </lineage>
</organism>
<dbReference type="InterPro" id="IPR018392">
    <property type="entry name" value="LysM"/>
</dbReference>
<feature type="domain" description="LysM" evidence="4">
    <location>
        <begin position="223"/>
        <end position="269"/>
    </location>
</feature>
<dbReference type="InterPro" id="IPR036779">
    <property type="entry name" value="LysM_dom_sf"/>
</dbReference>
<keyword evidence="6" id="KW-1185">Reference proteome</keyword>
<dbReference type="InterPro" id="IPR052210">
    <property type="entry name" value="LysM1-like"/>
</dbReference>
<dbReference type="Proteomes" id="UP000606974">
    <property type="component" value="Unassembled WGS sequence"/>
</dbReference>
<feature type="domain" description="LysM" evidence="4">
    <location>
        <begin position="313"/>
        <end position="359"/>
    </location>
</feature>
<dbReference type="Gene3D" id="3.10.350.10">
    <property type="entry name" value="LysM domain"/>
    <property type="match status" value="4"/>
</dbReference>
<dbReference type="PROSITE" id="PS51782">
    <property type="entry name" value="LYSM"/>
    <property type="match status" value="4"/>
</dbReference>
<dbReference type="GO" id="GO:0008061">
    <property type="term" value="F:chitin binding"/>
    <property type="evidence" value="ECO:0007669"/>
    <property type="project" value="UniProtKB-KW"/>
</dbReference>
<dbReference type="SUPFAM" id="SSF54106">
    <property type="entry name" value="LysM domain"/>
    <property type="match status" value="4"/>
</dbReference>
<dbReference type="AlphaFoldDB" id="A0A8H7AIY5"/>
<evidence type="ECO:0000256" key="1">
    <source>
        <dbReference type="ARBA" id="ARBA00022669"/>
    </source>
</evidence>
<reference evidence="5" key="1">
    <citation type="submission" date="2020-02" db="EMBL/GenBank/DDBJ databases">
        <authorList>
            <person name="Palmer J.M."/>
        </authorList>
    </citation>
    <scope>NUCLEOTIDE SEQUENCE</scope>
    <source>
        <strain evidence="5">EPUS1.4</strain>
        <tissue evidence="5">Thallus</tissue>
    </source>
</reference>
<keyword evidence="1" id="KW-0147">Chitin-binding</keyword>
<evidence type="ECO:0000256" key="2">
    <source>
        <dbReference type="ARBA" id="ARBA00023026"/>
    </source>
</evidence>
<evidence type="ECO:0000259" key="4">
    <source>
        <dbReference type="PROSITE" id="PS51782"/>
    </source>
</evidence>
<comment type="caution">
    <text evidence="5">The sequence shown here is derived from an EMBL/GenBank/DDBJ whole genome shotgun (WGS) entry which is preliminary data.</text>
</comment>
<feature type="region of interest" description="Disordered" evidence="3">
    <location>
        <begin position="445"/>
        <end position="474"/>
    </location>
</feature>
<dbReference type="PANTHER" id="PTHR34997:SF16">
    <property type="entry name" value="LYSM DOMAIN-CONTAINING PROTEIN"/>
    <property type="match status" value="1"/>
</dbReference>
<dbReference type="Pfam" id="PF01476">
    <property type="entry name" value="LysM"/>
    <property type="match status" value="3"/>
</dbReference>
<evidence type="ECO:0000313" key="6">
    <source>
        <dbReference type="Proteomes" id="UP000606974"/>
    </source>
</evidence>
<feature type="compositionally biased region" description="Low complexity" evidence="3">
    <location>
        <begin position="457"/>
        <end position="473"/>
    </location>
</feature>
<accession>A0A8H7AIY5</accession>
<name>A0A8H7AIY5_9EURO</name>
<dbReference type="OrthoDB" id="5985073at2759"/>
<sequence length="527" mass="56129">MAMADVYLTLQNASLQQSICDPRCGTELSEHRSSVASACASDPMPWQGIPATYLPDLVWAYYNSICLKDPSTGRWCVDYVSDITSSLTSDMDLLDLPRTQLCSPCIIALFKHQQSTPFSNFDEHMSSQWASVQRVCGVTGSTAVPTPYATPTELPGHAPPNSSQTTPFCLSGKKYKVVSGDDIQKIAEAKKVATGTLRIINDILPDGSNLLAGQELCLPESCTTLIVQPGDTCWALASAKGLRFSDILAYNPSINSDCSNLISGTNICVSLPGELYNGTVIPGATVTQTAIFATATAAIPSNAAPGSTRKCGKWYTVQSGDYCQIVALNHTIALDLFLAINPSVNSTCGNLVLGVAYCVYPTADWNATSTVIVPAPTTTPKGSTSQCYQWHVIESGDTCHRVEQAYEITMAQLQAWNPDLRDDCSNLQLGLAYCVSGPRGVGTSTGAVLPTGIRGRPPSSTSSPTSNSLPGGNSLAGPPSIVVPSCNHGILQKQGESCYDPAAGWGYTLSRVFDWIRTFYGRVFVVQ</sequence>
<proteinExistence type="predicted"/>
<feature type="domain" description="LysM" evidence="4">
    <location>
        <begin position="389"/>
        <end position="435"/>
    </location>
</feature>
<protein>
    <recommendedName>
        <fullName evidence="4">LysM domain-containing protein</fullName>
    </recommendedName>
</protein>